<dbReference type="AlphaFoldDB" id="A0A645HRR7"/>
<comment type="caution">
    <text evidence="1">The sequence shown here is derived from an EMBL/GenBank/DDBJ whole genome shotgun (WGS) entry which is preliminary data.</text>
</comment>
<name>A0A645HRR7_9ZZZZ</name>
<protein>
    <submittedName>
        <fullName evidence="1">Uncharacterized protein</fullName>
    </submittedName>
</protein>
<evidence type="ECO:0000313" key="1">
    <source>
        <dbReference type="EMBL" id="MPN41627.1"/>
    </source>
</evidence>
<dbReference type="EMBL" id="VSSQ01098802">
    <property type="protein sequence ID" value="MPN41627.1"/>
    <property type="molecule type" value="Genomic_DNA"/>
</dbReference>
<sequence length="103" mass="10820">MVGHAVVVGAHAIADGNPVRLGIGHVDVLVARAHGADQRQPGHALHLRGRQARRANRAHALHAITVGGDCGLGLIGIRRIDHIKVGKGLLHLLQMGGDLEIQN</sequence>
<accession>A0A645HRR7</accession>
<proteinExistence type="predicted"/>
<reference evidence="1" key="1">
    <citation type="submission" date="2019-08" db="EMBL/GenBank/DDBJ databases">
        <authorList>
            <person name="Kucharzyk K."/>
            <person name="Murdoch R.W."/>
            <person name="Higgins S."/>
            <person name="Loffler F."/>
        </authorList>
    </citation>
    <scope>NUCLEOTIDE SEQUENCE</scope>
</reference>
<gene>
    <name evidence="1" type="ORF">SDC9_189181</name>
</gene>
<organism evidence="1">
    <name type="scientific">bioreactor metagenome</name>
    <dbReference type="NCBI Taxonomy" id="1076179"/>
    <lineage>
        <taxon>unclassified sequences</taxon>
        <taxon>metagenomes</taxon>
        <taxon>ecological metagenomes</taxon>
    </lineage>
</organism>